<dbReference type="RefSeq" id="WP_078716575.1">
    <property type="nucleotide sequence ID" value="NZ_FUYC01000003.1"/>
</dbReference>
<evidence type="ECO:0000256" key="5">
    <source>
        <dbReference type="ARBA" id="ARBA00023098"/>
    </source>
</evidence>
<dbReference type="GO" id="GO:0016020">
    <property type="term" value="C:membrane"/>
    <property type="evidence" value="ECO:0007669"/>
    <property type="project" value="GOC"/>
</dbReference>
<dbReference type="AlphaFoldDB" id="A0A1T4WLM3"/>
<protein>
    <recommendedName>
        <fullName evidence="8">3-hydroxyacyl-[acyl-carrier-protein] dehydratase FabZ</fullName>
        <ecNumber evidence="8">4.2.1.59</ecNumber>
    </recommendedName>
    <alternativeName>
        <fullName evidence="8">(3R)-hydroxymyristoyl-[acyl-carrier-protein] dehydratase</fullName>
        <shortName evidence="8">(3R)-hydroxymyristoyl-ACP dehydrase</shortName>
    </alternativeName>
    <alternativeName>
        <fullName evidence="8">Beta-hydroxyacyl-ACP dehydratase</fullName>
    </alternativeName>
</protein>
<dbReference type="STRING" id="1121449.SAMN02745704_00995"/>
<keyword evidence="10" id="KW-1185">Reference proteome</keyword>
<comment type="catalytic activity">
    <reaction evidence="8">
        <text>a (3R)-hydroxyacyl-[ACP] = a (2E)-enoyl-[ACP] + H2O</text>
        <dbReference type="Rhea" id="RHEA:13097"/>
        <dbReference type="Rhea" id="RHEA-COMP:9925"/>
        <dbReference type="Rhea" id="RHEA-COMP:9945"/>
        <dbReference type="ChEBI" id="CHEBI:15377"/>
        <dbReference type="ChEBI" id="CHEBI:78784"/>
        <dbReference type="ChEBI" id="CHEBI:78827"/>
        <dbReference type="EC" id="4.2.1.59"/>
    </reaction>
</comment>
<gene>
    <name evidence="8" type="primary">fabZ</name>
    <name evidence="9" type="ORF">SAMN02745704_00995</name>
</gene>
<keyword evidence="2 8" id="KW-0963">Cytoplasm</keyword>
<evidence type="ECO:0000256" key="7">
    <source>
        <dbReference type="ARBA" id="ARBA00025049"/>
    </source>
</evidence>
<dbReference type="GO" id="GO:0005737">
    <property type="term" value="C:cytoplasm"/>
    <property type="evidence" value="ECO:0007669"/>
    <property type="project" value="UniProtKB-SubCell"/>
</dbReference>
<dbReference type="OrthoDB" id="9772788at2"/>
<dbReference type="GO" id="GO:0009245">
    <property type="term" value="P:lipid A biosynthetic process"/>
    <property type="evidence" value="ECO:0007669"/>
    <property type="project" value="UniProtKB-UniRule"/>
</dbReference>
<comment type="function">
    <text evidence="7 8">Involved in unsaturated fatty acids biosynthesis. Catalyzes the dehydration of short chain beta-hydroxyacyl-ACPs and long chain saturated and unsaturated beta-hydroxyacyl-ACPs.</text>
</comment>
<keyword evidence="5 8" id="KW-0443">Lipid metabolism</keyword>
<evidence type="ECO:0000256" key="1">
    <source>
        <dbReference type="ARBA" id="ARBA00004496"/>
    </source>
</evidence>
<proteinExistence type="inferred from homology"/>
<name>A0A1T4WLM3_9BACT</name>
<dbReference type="Pfam" id="PF07977">
    <property type="entry name" value="FabA"/>
    <property type="match status" value="1"/>
</dbReference>
<dbReference type="NCBIfam" id="TIGR01750">
    <property type="entry name" value="fabZ"/>
    <property type="match status" value="1"/>
</dbReference>
<sequence>MANQEMFMDIRGIMKLIPHRYPFLLVDRVVSFEAGSHIQAYKNVTNNEPFFQGHFPGLPVMPGVLMVEALAQTGGLYVMQDPDIEIEGKVFMFTGISKAKFRRPVVPGDKLMLRMSNIVRKMSLWRMKGVAEVDGELACEAELSAALVDKESI</sequence>
<organism evidence="9 10">
    <name type="scientific">Paucidesulfovibrio gracilis DSM 16080</name>
    <dbReference type="NCBI Taxonomy" id="1121449"/>
    <lineage>
        <taxon>Bacteria</taxon>
        <taxon>Pseudomonadati</taxon>
        <taxon>Thermodesulfobacteriota</taxon>
        <taxon>Desulfovibrionia</taxon>
        <taxon>Desulfovibrionales</taxon>
        <taxon>Desulfovibrionaceae</taxon>
        <taxon>Paucidesulfovibrio</taxon>
    </lineage>
</organism>
<keyword evidence="6 8" id="KW-0456">Lyase</keyword>
<dbReference type="Gene3D" id="3.10.129.10">
    <property type="entry name" value="Hotdog Thioesterase"/>
    <property type="match status" value="1"/>
</dbReference>
<dbReference type="InterPro" id="IPR029069">
    <property type="entry name" value="HotDog_dom_sf"/>
</dbReference>
<dbReference type="InterPro" id="IPR010084">
    <property type="entry name" value="FabZ"/>
</dbReference>
<dbReference type="Proteomes" id="UP000190027">
    <property type="component" value="Unassembled WGS sequence"/>
</dbReference>
<dbReference type="EC" id="4.2.1.59" evidence="8"/>
<dbReference type="GO" id="GO:0006633">
    <property type="term" value="P:fatty acid biosynthetic process"/>
    <property type="evidence" value="ECO:0007669"/>
    <property type="project" value="UniProtKB-UniRule"/>
</dbReference>
<dbReference type="HAMAP" id="MF_00406">
    <property type="entry name" value="FabZ"/>
    <property type="match status" value="1"/>
</dbReference>
<feature type="active site" evidence="8">
    <location>
        <position position="54"/>
    </location>
</feature>
<keyword evidence="4 8" id="KW-0441">Lipid A biosynthesis</keyword>
<evidence type="ECO:0000256" key="2">
    <source>
        <dbReference type="ARBA" id="ARBA00022490"/>
    </source>
</evidence>
<dbReference type="SUPFAM" id="SSF54637">
    <property type="entry name" value="Thioesterase/thiol ester dehydrase-isomerase"/>
    <property type="match status" value="1"/>
</dbReference>
<comment type="subcellular location">
    <subcellularLocation>
        <location evidence="1 8">Cytoplasm</location>
    </subcellularLocation>
</comment>
<dbReference type="InterPro" id="IPR013114">
    <property type="entry name" value="FabA_FabZ"/>
</dbReference>
<evidence type="ECO:0000256" key="3">
    <source>
        <dbReference type="ARBA" id="ARBA00022516"/>
    </source>
</evidence>
<dbReference type="CDD" id="cd01288">
    <property type="entry name" value="FabZ"/>
    <property type="match status" value="1"/>
</dbReference>
<dbReference type="PANTHER" id="PTHR30272:SF1">
    <property type="entry name" value="3-HYDROXYACYL-[ACYL-CARRIER-PROTEIN] DEHYDRATASE"/>
    <property type="match status" value="1"/>
</dbReference>
<dbReference type="FunFam" id="3.10.129.10:FF:000001">
    <property type="entry name" value="3-hydroxyacyl-[acyl-carrier-protein] dehydratase FabZ"/>
    <property type="match status" value="1"/>
</dbReference>
<comment type="similarity">
    <text evidence="8">Belongs to the thioester dehydratase family. FabZ subfamily.</text>
</comment>
<dbReference type="NCBIfam" id="NF000582">
    <property type="entry name" value="PRK00006.1"/>
    <property type="match status" value="1"/>
</dbReference>
<evidence type="ECO:0000256" key="4">
    <source>
        <dbReference type="ARBA" id="ARBA00022556"/>
    </source>
</evidence>
<dbReference type="GO" id="GO:0019171">
    <property type="term" value="F:(3R)-hydroxyacyl-[acyl-carrier-protein] dehydratase activity"/>
    <property type="evidence" value="ECO:0007669"/>
    <property type="project" value="UniProtKB-EC"/>
</dbReference>
<dbReference type="PANTHER" id="PTHR30272">
    <property type="entry name" value="3-HYDROXYACYL-[ACYL-CARRIER-PROTEIN] DEHYDRATASE"/>
    <property type="match status" value="1"/>
</dbReference>
<keyword evidence="3 8" id="KW-0444">Lipid biosynthesis</keyword>
<dbReference type="EMBL" id="FUYC01000003">
    <property type="protein sequence ID" value="SKA77531.1"/>
    <property type="molecule type" value="Genomic_DNA"/>
</dbReference>
<reference evidence="9 10" key="1">
    <citation type="submission" date="2017-02" db="EMBL/GenBank/DDBJ databases">
        <authorList>
            <person name="Peterson S.W."/>
        </authorList>
    </citation>
    <scope>NUCLEOTIDE SEQUENCE [LARGE SCALE GENOMIC DNA]</scope>
    <source>
        <strain evidence="9 10">DSM 16080</strain>
    </source>
</reference>
<evidence type="ECO:0000313" key="9">
    <source>
        <dbReference type="EMBL" id="SKA77531.1"/>
    </source>
</evidence>
<evidence type="ECO:0000256" key="6">
    <source>
        <dbReference type="ARBA" id="ARBA00023239"/>
    </source>
</evidence>
<evidence type="ECO:0000313" key="10">
    <source>
        <dbReference type="Proteomes" id="UP000190027"/>
    </source>
</evidence>
<evidence type="ECO:0000256" key="8">
    <source>
        <dbReference type="HAMAP-Rule" id="MF_00406"/>
    </source>
</evidence>
<accession>A0A1T4WLM3</accession>